<accession>A0A9X1I1X6</accession>
<organism evidence="1 2">
    <name type="scientific">Neotamlana laminarinivorans</name>
    <dbReference type="NCBI Taxonomy" id="2883124"/>
    <lineage>
        <taxon>Bacteria</taxon>
        <taxon>Pseudomonadati</taxon>
        <taxon>Bacteroidota</taxon>
        <taxon>Flavobacteriia</taxon>
        <taxon>Flavobacteriales</taxon>
        <taxon>Flavobacteriaceae</taxon>
        <taxon>Neotamlana</taxon>
    </lineage>
</organism>
<gene>
    <name evidence="1" type="ORF">LG649_13710</name>
</gene>
<proteinExistence type="predicted"/>
<evidence type="ECO:0000313" key="1">
    <source>
        <dbReference type="EMBL" id="MCB4799906.1"/>
    </source>
</evidence>
<dbReference type="EMBL" id="JAJAPW010000006">
    <property type="protein sequence ID" value="MCB4799906.1"/>
    <property type="molecule type" value="Genomic_DNA"/>
</dbReference>
<name>A0A9X1I1X6_9FLAO</name>
<sequence>MSKPPGKPIKSHQIETLNLNSTIEFSFNSSSEQPLQPLVQAIFNENNELQVSAVVFIASEENFNFKGVNFQSVISGDGTRQVDFFILYDDPEVSSEKFNVYRVDFRVKKDKLPQNLGQIEVFLWDEDPVTSRGTVTPVHGSGGE</sequence>
<dbReference type="AlphaFoldDB" id="A0A9X1I1X6"/>
<comment type="caution">
    <text evidence="1">The sequence shown here is derived from an EMBL/GenBank/DDBJ whole genome shotgun (WGS) entry which is preliminary data.</text>
</comment>
<reference evidence="1" key="1">
    <citation type="submission" date="2021-10" db="EMBL/GenBank/DDBJ databases">
        <title>Tamlana sargassums sp. nov., and Tamlana laminarinivorans sp. nov., two new bacteria isolated from the brown alga.</title>
        <authorList>
            <person name="Li J."/>
        </authorList>
    </citation>
    <scope>NUCLEOTIDE SEQUENCE</scope>
    <source>
        <strain evidence="1">PT2-4</strain>
    </source>
</reference>
<dbReference type="Proteomes" id="UP001139199">
    <property type="component" value="Unassembled WGS sequence"/>
</dbReference>
<keyword evidence="2" id="KW-1185">Reference proteome</keyword>
<evidence type="ECO:0000313" key="2">
    <source>
        <dbReference type="Proteomes" id="UP001139199"/>
    </source>
</evidence>
<protein>
    <submittedName>
        <fullName evidence="1">Uncharacterized protein</fullName>
    </submittedName>
</protein>
<dbReference type="RefSeq" id="WP_226544387.1">
    <property type="nucleotide sequence ID" value="NZ_JAJAPW010000006.1"/>
</dbReference>